<dbReference type="EMBL" id="MGDI01000012">
    <property type="protein sequence ID" value="OGL54432.1"/>
    <property type="molecule type" value="Genomic_DNA"/>
</dbReference>
<proteinExistence type="inferred from homology"/>
<dbReference type="Gene3D" id="3.40.1500.20">
    <property type="match status" value="1"/>
</dbReference>
<dbReference type="STRING" id="1817883.A3G31_12400"/>
<gene>
    <name evidence="3" type="ORF">A3G31_12400</name>
</gene>
<dbReference type="PANTHER" id="PTHR34557:SF1">
    <property type="entry name" value="PHYTOCHROMOBILIN:FERREDOXIN OXIDOREDUCTASE, CHLOROPLASTIC"/>
    <property type="match status" value="1"/>
</dbReference>
<comment type="caution">
    <text evidence="3">The sequence shown here is derived from an EMBL/GenBank/DDBJ whole genome shotgun (WGS) entry which is preliminary data.</text>
</comment>
<evidence type="ECO:0000313" key="3">
    <source>
        <dbReference type="EMBL" id="OGL54432.1"/>
    </source>
</evidence>
<comment type="similarity">
    <text evidence="1">Belongs to the HY2 family.</text>
</comment>
<dbReference type="Pfam" id="PF05996">
    <property type="entry name" value="Fe_bilin_red"/>
    <property type="match status" value="1"/>
</dbReference>
<dbReference type="GO" id="GO:0010024">
    <property type="term" value="P:phytochromobilin biosynthetic process"/>
    <property type="evidence" value="ECO:0007669"/>
    <property type="project" value="InterPro"/>
</dbReference>
<evidence type="ECO:0000256" key="1">
    <source>
        <dbReference type="ARBA" id="ARBA00006908"/>
    </source>
</evidence>
<dbReference type="InterPro" id="IPR009249">
    <property type="entry name" value="Ferredoxin-dep_bilin_Rdtase"/>
</dbReference>
<accession>A0A1F7SKX3</accession>
<dbReference type="GO" id="GO:0050897">
    <property type="term" value="F:cobalt ion binding"/>
    <property type="evidence" value="ECO:0007669"/>
    <property type="project" value="InterPro"/>
</dbReference>
<keyword evidence="2" id="KW-0560">Oxidoreductase</keyword>
<dbReference type="GO" id="GO:0016636">
    <property type="term" value="F:oxidoreductase activity, acting on the CH-CH group of donors, iron-sulfur protein as acceptor"/>
    <property type="evidence" value="ECO:0007669"/>
    <property type="project" value="InterPro"/>
</dbReference>
<protein>
    <submittedName>
        <fullName evidence="3">Uncharacterized protein</fullName>
    </submittedName>
</protein>
<evidence type="ECO:0000313" key="4">
    <source>
        <dbReference type="Proteomes" id="UP000178082"/>
    </source>
</evidence>
<evidence type="ECO:0000256" key="2">
    <source>
        <dbReference type="ARBA" id="ARBA00023002"/>
    </source>
</evidence>
<organism evidence="3 4">
    <name type="scientific">Candidatus Schekmanbacteria bacterium RIFCSPLOWO2_12_FULL_38_15</name>
    <dbReference type="NCBI Taxonomy" id="1817883"/>
    <lineage>
        <taxon>Bacteria</taxon>
        <taxon>Candidatus Schekmaniibacteriota</taxon>
    </lineage>
</organism>
<name>A0A1F7SKX3_9BACT</name>
<dbReference type="AlphaFoldDB" id="A0A1F7SKX3"/>
<dbReference type="PANTHER" id="PTHR34557">
    <property type="entry name" value="PHYTOCHROMOBILIN:FERREDOXIN OXIDOREDUCTASE, CHLOROPLASTIC"/>
    <property type="match status" value="1"/>
</dbReference>
<sequence>MAALRIYDYFERMDEMMKKSFNPVPNSLKDEFLHKEVEFEGRLVENTARTYHAEKLKHISVSKFVSHGVLQSHNMTIFPDGNYDVPLFGTDIVIFEKMLVVYCDLTPYVKNEEIVKKYLDSMKPLHEKYKNLPDEMPRGREWLEKISSGLGITVTGTNVDCVEDAFKGVTEYFNLFASYINKATPVNEKRKAEIAEGRKKVIALFTEYDPGYGPMKKYFGKEWTDYYFHNVLFAGN</sequence>
<reference evidence="3 4" key="1">
    <citation type="journal article" date="2016" name="Nat. Commun.">
        <title>Thousands of microbial genomes shed light on interconnected biogeochemical processes in an aquifer system.</title>
        <authorList>
            <person name="Anantharaman K."/>
            <person name="Brown C.T."/>
            <person name="Hug L.A."/>
            <person name="Sharon I."/>
            <person name="Castelle C.J."/>
            <person name="Probst A.J."/>
            <person name="Thomas B.C."/>
            <person name="Singh A."/>
            <person name="Wilkins M.J."/>
            <person name="Karaoz U."/>
            <person name="Brodie E.L."/>
            <person name="Williams K.H."/>
            <person name="Hubbard S.S."/>
            <person name="Banfield J.F."/>
        </authorList>
    </citation>
    <scope>NUCLEOTIDE SEQUENCE [LARGE SCALE GENOMIC DNA]</scope>
</reference>
<dbReference type="Proteomes" id="UP000178082">
    <property type="component" value="Unassembled WGS sequence"/>
</dbReference>